<accession>A0A2D3PQN7</accession>
<evidence type="ECO:0000256" key="1">
    <source>
        <dbReference type="ARBA" id="ARBA00009990"/>
    </source>
</evidence>
<dbReference type="Pfam" id="PF02556">
    <property type="entry name" value="SecB"/>
    <property type="match status" value="1"/>
</dbReference>
<evidence type="ECO:0000313" key="3">
    <source>
        <dbReference type="Proteomes" id="UP000230781"/>
    </source>
</evidence>
<evidence type="ECO:0008006" key="4">
    <source>
        <dbReference type="Google" id="ProtNLM"/>
    </source>
</evidence>
<dbReference type="AlphaFoldDB" id="A0A2D3PQN7"/>
<dbReference type="RefSeq" id="WP_100026162.1">
    <property type="nucleotide sequence ID" value="NZ_CAUSAS010000003.1"/>
</dbReference>
<dbReference type="SUPFAM" id="SSF54611">
    <property type="entry name" value="SecB-like"/>
    <property type="match status" value="1"/>
</dbReference>
<dbReference type="InterPro" id="IPR035958">
    <property type="entry name" value="SecB-like_sf"/>
</dbReference>
<dbReference type="Proteomes" id="UP000230781">
    <property type="component" value="Chromosome"/>
</dbReference>
<reference evidence="2 3" key="1">
    <citation type="submission" date="2017-11" db="EMBL/GenBank/DDBJ databases">
        <title>Genome sequencing of Fusobacterium periodonticum KCOM 2555.</title>
        <authorList>
            <person name="Kook J.-K."/>
            <person name="Park S.-N."/>
            <person name="Lim Y.K."/>
        </authorList>
    </citation>
    <scope>NUCLEOTIDE SEQUENCE [LARGE SCALE GENOMIC DNA]</scope>
    <source>
        <strain evidence="2 3">KCOM 2555</strain>
    </source>
</reference>
<dbReference type="GO" id="GO:0051262">
    <property type="term" value="P:protein tetramerization"/>
    <property type="evidence" value="ECO:0007669"/>
    <property type="project" value="InterPro"/>
</dbReference>
<dbReference type="InterPro" id="IPR003708">
    <property type="entry name" value="SecB"/>
</dbReference>
<sequence length="145" mass="16986">MEKKDYIKFNGYEIIKIGAEKILIDDNFREKSDNEIEHFYNILPLKDNFSEIETYQGIKFSGSHSLPYNIEIVLKGNFSIFIENKEEIENMIRFNIPAIQYPFLRSIASMITSLTNSTQNLLLPTINFINIMKDVKIEEIILKNN</sequence>
<protein>
    <recommendedName>
        <fullName evidence="4">Preprotein translocase subunit SecB</fullName>
    </recommendedName>
</protein>
<name>A0A2D3PQN7_9FUSO</name>
<proteinExistence type="inferred from homology"/>
<comment type="similarity">
    <text evidence="1">Belongs to the SecB family.</text>
</comment>
<organism evidence="2 3">
    <name type="scientific">Fusobacterium pseudoperiodonticum</name>
    <dbReference type="NCBI Taxonomy" id="2663009"/>
    <lineage>
        <taxon>Bacteria</taxon>
        <taxon>Fusobacteriati</taxon>
        <taxon>Fusobacteriota</taxon>
        <taxon>Fusobacteriia</taxon>
        <taxon>Fusobacteriales</taxon>
        <taxon>Fusobacteriaceae</taxon>
        <taxon>Fusobacterium</taxon>
    </lineage>
</organism>
<dbReference type="GO" id="GO:0015031">
    <property type="term" value="P:protein transport"/>
    <property type="evidence" value="ECO:0007669"/>
    <property type="project" value="InterPro"/>
</dbReference>
<dbReference type="GO" id="GO:0051082">
    <property type="term" value="F:unfolded protein binding"/>
    <property type="evidence" value="ECO:0007669"/>
    <property type="project" value="InterPro"/>
</dbReference>
<gene>
    <name evidence="2" type="ORF">CTM98_04650</name>
</gene>
<dbReference type="Gene3D" id="3.10.420.10">
    <property type="entry name" value="SecB-like"/>
    <property type="match status" value="1"/>
</dbReference>
<evidence type="ECO:0000313" key="2">
    <source>
        <dbReference type="EMBL" id="ATV69999.1"/>
    </source>
</evidence>
<dbReference type="EMBL" id="CP024704">
    <property type="protein sequence ID" value="ATV69999.1"/>
    <property type="molecule type" value="Genomic_DNA"/>
</dbReference>